<protein>
    <submittedName>
        <fullName evidence="1">Uncharacterized protein</fullName>
    </submittedName>
</protein>
<dbReference type="EMBL" id="JAXCGZ010013322">
    <property type="protein sequence ID" value="KAK7072862.1"/>
    <property type="molecule type" value="Genomic_DNA"/>
</dbReference>
<sequence length="52" mass="6176">KIILYFSAPDNCKISWSECRARLTFPMVEHRMMTMFNLETIRDSGRPRIGQK</sequence>
<comment type="caution">
    <text evidence="1">The sequence shown here is derived from an EMBL/GenBank/DDBJ whole genome shotgun (WGS) entry which is preliminary data.</text>
</comment>
<accession>A0AAN9A7M1</accession>
<proteinExistence type="predicted"/>
<reference evidence="1 2" key="1">
    <citation type="submission" date="2023-11" db="EMBL/GenBank/DDBJ databases">
        <title>Halocaridina rubra genome assembly.</title>
        <authorList>
            <person name="Smith C."/>
        </authorList>
    </citation>
    <scope>NUCLEOTIDE SEQUENCE [LARGE SCALE GENOMIC DNA]</scope>
    <source>
        <strain evidence="1">EP-1</strain>
        <tissue evidence="1">Whole</tissue>
    </source>
</reference>
<dbReference type="AlphaFoldDB" id="A0AAN9A7M1"/>
<name>A0AAN9A7M1_HALRR</name>
<feature type="non-terminal residue" evidence="1">
    <location>
        <position position="52"/>
    </location>
</feature>
<organism evidence="1 2">
    <name type="scientific">Halocaridina rubra</name>
    <name type="common">Hawaiian red shrimp</name>
    <dbReference type="NCBI Taxonomy" id="373956"/>
    <lineage>
        <taxon>Eukaryota</taxon>
        <taxon>Metazoa</taxon>
        <taxon>Ecdysozoa</taxon>
        <taxon>Arthropoda</taxon>
        <taxon>Crustacea</taxon>
        <taxon>Multicrustacea</taxon>
        <taxon>Malacostraca</taxon>
        <taxon>Eumalacostraca</taxon>
        <taxon>Eucarida</taxon>
        <taxon>Decapoda</taxon>
        <taxon>Pleocyemata</taxon>
        <taxon>Caridea</taxon>
        <taxon>Atyoidea</taxon>
        <taxon>Atyidae</taxon>
        <taxon>Halocaridina</taxon>
    </lineage>
</organism>
<evidence type="ECO:0000313" key="1">
    <source>
        <dbReference type="EMBL" id="KAK7072862.1"/>
    </source>
</evidence>
<dbReference type="Proteomes" id="UP001381693">
    <property type="component" value="Unassembled WGS sequence"/>
</dbReference>
<gene>
    <name evidence="1" type="ORF">SK128_021911</name>
</gene>
<feature type="non-terminal residue" evidence="1">
    <location>
        <position position="1"/>
    </location>
</feature>
<evidence type="ECO:0000313" key="2">
    <source>
        <dbReference type="Proteomes" id="UP001381693"/>
    </source>
</evidence>
<keyword evidence="2" id="KW-1185">Reference proteome</keyword>